<evidence type="ECO:0000256" key="1">
    <source>
        <dbReference type="SAM" id="MobiDB-lite"/>
    </source>
</evidence>
<reference evidence="2 3" key="1">
    <citation type="submission" date="2014-11" db="EMBL/GenBank/DDBJ databases">
        <authorList>
            <person name="Zhu J."/>
            <person name="Qi W."/>
            <person name="Song R."/>
        </authorList>
    </citation>
    <scope>NUCLEOTIDE SEQUENCE [LARGE SCALE GENOMIC DNA]</scope>
</reference>
<accession>A0A0G4EIM6</accession>
<dbReference type="InParanoid" id="A0A0G4EIM6"/>
<proteinExistence type="predicted"/>
<protein>
    <submittedName>
        <fullName evidence="2">Uncharacterized protein</fullName>
    </submittedName>
</protein>
<dbReference type="Proteomes" id="UP000041254">
    <property type="component" value="Unassembled WGS sequence"/>
</dbReference>
<feature type="compositionally biased region" description="Polar residues" evidence="1">
    <location>
        <begin position="142"/>
        <end position="162"/>
    </location>
</feature>
<dbReference type="AlphaFoldDB" id="A0A0G4EIM6"/>
<evidence type="ECO:0000313" key="3">
    <source>
        <dbReference type="Proteomes" id="UP000041254"/>
    </source>
</evidence>
<dbReference type="EMBL" id="CDMY01000240">
    <property type="protein sequence ID" value="CEL95860.1"/>
    <property type="molecule type" value="Genomic_DNA"/>
</dbReference>
<dbReference type="VEuPathDB" id="CryptoDB:Vbra_1126"/>
<organism evidence="2 3">
    <name type="scientific">Vitrella brassicaformis (strain CCMP3155)</name>
    <dbReference type="NCBI Taxonomy" id="1169540"/>
    <lineage>
        <taxon>Eukaryota</taxon>
        <taxon>Sar</taxon>
        <taxon>Alveolata</taxon>
        <taxon>Colpodellida</taxon>
        <taxon>Vitrellaceae</taxon>
        <taxon>Vitrella</taxon>
    </lineage>
</organism>
<keyword evidence="3" id="KW-1185">Reference proteome</keyword>
<evidence type="ECO:0000313" key="2">
    <source>
        <dbReference type="EMBL" id="CEL95860.1"/>
    </source>
</evidence>
<name>A0A0G4EIM6_VITBC</name>
<feature type="region of interest" description="Disordered" evidence="1">
    <location>
        <begin position="125"/>
        <end position="218"/>
    </location>
</feature>
<feature type="compositionally biased region" description="Low complexity" evidence="1">
    <location>
        <begin position="198"/>
        <end position="207"/>
    </location>
</feature>
<sequence length="218" mass="24257">MLPSSAQQPPPTTQATQYVHAEKNGKHFQLPCDAWGRIINWLDSSSAASTAELKECNRIEAVPYSPPFSGMVTAIEVHHNAEKERVGGGKHLSNKAWGHVKRHLESNRRAFLIPDGVSFKLRKYPPQSAESTQIHHNDHQTTNRGVGSPMNHQRSVQQPTTEGQGQGQQQQQQASAAGPMRGGSRLMTRAQNRFDPLQQQQQQQQQQGNSFVSRDVGR</sequence>
<gene>
    <name evidence="2" type="ORF">Vbra_1126</name>
</gene>